<dbReference type="EC" id="6.1.1.15" evidence="10"/>
<keyword evidence="7 10" id="KW-0648">Protein biosynthesis</keyword>
<name>A0A3D9HV19_9PROT</name>
<dbReference type="InterPro" id="IPR006195">
    <property type="entry name" value="aa-tRNA-synth_II"/>
</dbReference>
<dbReference type="GO" id="GO:0005829">
    <property type="term" value="C:cytosol"/>
    <property type="evidence" value="ECO:0007669"/>
    <property type="project" value="TreeGrafter"/>
</dbReference>
<dbReference type="PRINTS" id="PR01046">
    <property type="entry name" value="TRNASYNTHPRO"/>
</dbReference>
<dbReference type="InterPro" id="IPR002314">
    <property type="entry name" value="aa-tRNA-synt_IIb"/>
</dbReference>
<keyword evidence="5 10" id="KW-0547">Nucleotide-binding</keyword>
<keyword evidence="3 10" id="KW-0963">Cytoplasm</keyword>
<dbReference type="EMBL" id="QRDW01000001">
    <property type="protein sequence ID" value="RED53307.1"/>
    <property type="molecule type" value="Genomic_DNA"/>
</dbReference>
<comment type="subunit">
    <text evidence="2 10">Homodimer.</text>
</comment>
<dbReference type="PANTHER" id="PTHR42753:SF2">
    <property type="entry name" value="PROLINE--TRNA LIGASE"/>
    <property type="match status" value="1"/>
</dbReference>
<dbReference type="CDD" id="cd00861">
    <property type="entry name" value="ProRS_anticodon_short"/>
    <property type="match status" value="1"/>
</dbReference>
<dbReference type="FunFam" id="3.40.50.800:FF:000032">
    <property type="entry name" value="Proline--tRNA ligase"/>
    <property type="match status" value="1"/>
</dbReference>
<dbReference type="RefSeq" id="WP_115934464.1">
    <property type="nucleotide sequence ID" value="NZ_QRDW01000001.1"/>
</dbReference>
<gene>
    <name evidence="10" type="primary">proS</name>
    <name evidence="12" type="ORF">DFP90_10189</name>
</gene>
<evidence type="ECO:0000256" key="2">
    <source>
        <dbReference type="ARBA" id="ARBA00011738"/>
    </source>
</evidence>
<dbReference type="GO" id="GO:0005524">
    <property type="term" value="F:ATP binding"/>
    <property type="evidence" value="ECO:0007669"/>
    <property type="project" value="UniProtKB-UniRule"/>
</dbReference>
<dbReference type="GO" id="GO:0004827">
    <property type="term" value="F:proline-tRNA ligase activity"/>
    <property type="evidence" value="ECO:0007669"/>
    <property type="project" value="UniProtKB-UniRule"/>
</dbReference>
<dbReference type="NCBIfam" id="NF008979">
    <property type="entry name" value="PRK12325.1"/>
    <property type="match status" value="1"/>
</dbReference>
<dbReference type="InterPro" id="IPR036621">
    <property type="entry name" value="Anticodon-bd_dom_sf"/>
</dbReference>
<protein>
    <recommendedName>
        <fullName evidence="10">Proline--tRNA ligase</fullName>
        <ecNumber evidence="10">6.1.1.15</ecNumber>
    </recommendedName>
    <alternativeName>
        <fullName evidence="10">Prolyl-tRNA synthetase</fullName>
        <shortName evidence="10">ProRS</shortName>
    </alternativeName>
</protein>
<reference evidence="12 13" key="1">
    <citation type="submission" date="2018-07" db="EMBL/GenBank/DDBJ databases">
        <title>Genomic Encyclopedia of Type Strains, Phase III (KMG-III): the genomes of soil and plant-associated and newly described type strains.</title>
        <authorList>
            <person name="Whitman W."/>
        </authorList>
    </citation>
    <scope>NUCLEOTIDE SEQUENCE [LARGE SCALE GENOMIC DNA]</scope>
    <source>
        <strain evidence="12 13">CECT 8488</strain>
    </source>
</reference>
<evidence type="ECO:0000313" key="12">
    <source>
        <dbReference type="EMBL" id="RED53307.1"/>
    </source>
</evidence>
<evidence type="ECO:0000256" key="3">
    <source>
        <dbReference type="ARBA" id="ARBA00022490"/>
    </source>
</evidence>
<dbReference type="Proteomes" id="UP000256845">
    <property type="component" value="Unassembled WGS sequence"/>
</dbReference>
<dbReference type="Pfam" id="PF00587">
    <property type="entry name" value="tRNA-synt_2b"/>
    <property type="match status" value="1"/>
</dbReference>
<dbReference type="GO" id="GO:0006433">
    <property type="term" value="P:prolyl-tRNA aminoacylation"/>
    <property type="evidence" value="ECO:0007669"/>
    <property type="project" value="UniProtKB-UniRule"/>
</dbReference>
<evidence type="ECO:0000256" key="5">
    <source>
        <dbReference type="ARBA" id="ARBA00022741"/>
    </source>
</evidence>
<dbReference type="PROSITE" id="PS50862">
    <property type="entry name" value="AA_TRNA_LIGASE_II"/>
    <property type="match status" value="1"/>
</dbReference>
<dbReference type="FunFam" id="3.30.930.10:FF:000042">
    <property type="entry name" value="probable proline--tRNA ligase, mitochondrial"/>
    <property type="match status" value="1"/>
</dbReference>
<dbReference type="InterPro" id="IPR002316">
    <property type="entry name" value="Pro-tRNA-ligase_IIa"/>
</dbReference>
<keyword evidence="8 10" id="KW-0030">Aminoacyl-tRNA synthetase</keyword>
<comment type="similarity">
    <text evidence="10">Belongs to the class-II aminoacyl-tRNA synthetase family. ProS type 2 subfamily.</text>
</comment>
<evidence type="ECO:0000256" key="8">
    <source>
        <dbReference type="ARBA" id="ARBA00023146"/>
    </source>
</evidence>
<evidence type="ECO:0000259" key="11">
    <source>
        <dbReference type="PROSITE" id="PS50862"/>
    </source>
</evidence>
<dbReference type="SUPFAM" id="SSF55681">
    <property type="entry name" value="Class II aaRS and biotin synthetases"/>
    <property type="match status" value="1"/>
</dbReference>
<accession>A0A3D9HV19</accession>
<sequence>MRLSPAVRLSEYFMPTLKENPSEAEIASHRLMLRAGMVRQASAGIYSWLPMGFRVLKKIEQIVREEQDAAGANEVMMPTIQSADLWRKSGRYDDYGKEMLRITDRHDREMLYGPTNEELITDIFRDGARSYKDVPQMLYHIQWKFRDEVRPRFGVMRGREFYMKDGYSFDLTVEDGIKSYNKMFASYLRTYARMGLKVIPMRADTGPIGGENSHEFIILADTGESEVFCHSDFLGLDPLAEKTDYKADLQPIVDKWTAMYAATEEMHDQARFESEVPEDKRISARGIEVGHIFFFGDKYSAPLGAVVQTSDDKQVPVQMGSYGIGVSRLVGAIIEACHDENGIIWPEAVAPFKVGLINLRTGDDACDKACEDIFAKLQVMGVEVMYDDRSERAGVKFANMDLIGLPWQLVVGPKGLANGVVELKNRKSGEKQELPLDKALELVAG</sequence>
<evidence type="ECO:0000256" key="10">
    <source>
        <dbReference type="HAMAP-Rule" id="MF_01570"/>
    </source>
</evidence>
<evidence type="ECO:0000313" key="13">
    <source>
        <dbReference type="Proteomes" id="UP000256845"/>
    </source>
</evidence>
<keyword evidence="4 10" id="KW-0436">Ligase</keyword>
<keyword evidence="6 10" id="KW-0067">ATP-binding</keyword>
<feature type="domain" description="Aminoacyl-transfer RNA synthetases class-II family profile" evidence="11">
    <location>
        <begin position="39"/>
        <end position="346"/>
    </location>
</feature>
<proteinExistence type="inferred from homology"/>
<dbReference type="InterPro" id="IPR045864">
    <property type="entry name" value="aa-tRNA-synth_II/BPL/LPL"/>
</dbReference>
<dbReference type="Gene3D" id="3.40.50.800">
    <property type="entry name" value="Anticodon-binding domain"/>
    <property type="match status" value="1"/>
</dbReference>
<comment type="function">
    <text evidence="10">Catalyzes the attachment of proline to tRNA(Pro) in a two-step reaction: proline is first activated by ATP to form Pro-AMP and then transferred to the acceptor end of tRNA(Pro).</text>
</comment>
<evidence type="ECO:0000256" key="1">
    <source>
        <dbReference type="ARBA" id="ARBA00004496"/>
    </source>
</evidence>
<dbReference type="CDD" id="cd00779">
    <property type="entry name" value="ProRS_core_prok"/>
    <property type="match status" value="1"/>
</dbReference>
<evidence type="ECO:0000256" key="4">
    <source>
        <dbReference type="ARBA" id="ARBA00022598"/>
    </source>
</evidence>
<dbReference type="OrthoDB" id="9809052at2"/>
<evidence type="ECO:0000256" key="9">
    <source>
        <dbReference type="ARBA" id="ARBA00047671"/>
    </source>
</evidence>
<keyword evidence="13" id="KW-1185">Reference proteome</keyword>
<dbReference type="InterPro" id="IPR004500">
    <property type="entry name" value="Pro-tRNA-synth_IIa_bac-type"/>
</dbReference>
<dbReference type="AlphaFoldDB" id="A0A3D9HV19"/>
<organism evidence="12 13">
    <name type="scientific">Aestuariispira insulae</name>
    <dbReference type="NCBI Taxonomy" id="1461337"/>
    <lineage>
        <taxon>Bacteria</taxon>
        <taxon>Pseudomonadati</taxon>
        <taxon>Pseudomonadota</taxon>
        <taxon>Alphaproteobacteria</taxon>
        <taxon>Rhodospirillales</taxon>
        <taxon>Kiloniellaceae</taxon>
        <taxon>Aestuariispira</taxon>
    </lineage>
</organism>
<dbReference type="Gene3D" id="3.30.930.10">
    <property type="entry name" value="Bira Bifunctional Protein, Domain 2"/>
    <property type="match status" value="1"/>
</dbReference>
<dbReference type="SUPFAM" id="SSF52954">
    <property type="entry name" value="Class II aaRS ABD-related"/>
    <property type="match status" value="1"/>
</dbReference>
<evidence type="ECO:0000256" key="6">
    <source>
        <dbReference type="ARBA" id="ARBA00022840"/>
    </source>
</evidence>
<dbReference type="InterPro" id="IPR033730">
    <property type="entry name" value="ProRS_core_prok"/>
</dbReference>
<dbReference type="PANTHER" id="PTHR42753">
    <property type="entry name" value="MITOCHONDRIAL RIBOSOME PROTEIN L39/PROLYL-TRNA LIGASE FAMILY MEMBER"/>
    <property type="match status" value="1"/>
</dbReference>
<dbReference type="NCBIfam" id="TIGR00409">
    <property type="entry name" value="proS_fam_II"/>
    <property type="match status" value="1"/>
</dbReference>
<dbReference type="Pfam" id="PF03129">
    <property type="entry name" value="HGTP_anticodon"/>
    <property type="match status" value="1"/>
</dbReference>
<comment type="caution">
    <text evidence="12">The sequence shown here is derived from an EMBL/GenBank/DDBJ whole genome shotgun (WGS) entry which is preliminary data.</text>
</comment>
<evidence type="ECO:0000256" key="7">
    <source>
        <dbReference type="ARBA" id="ARBA00022917"/>
    </source>
</evidence>
<dbReference type="InterPro" id="IPR023716">
    <property type="entry name" value="Prolyl-tRNA_ligase_IIa_type2"/>
</dbReference>
<dbReference type="InterPro" id="IPR044140">
    <property type="entry name" value="ProRS_anticodon_short"/>
</dbReference>
<comment type="catalytic activity">
    <reaction evidence="9 10">
        <text>tRNA(Pro) + L-proline + ATP = L-prolyl-tRNA(Pro) + AMP + diphosphate</text>
        <dbReference type="Rhea" id="RHEA:14305"/>
        <dbReference type="Rhea" id="RHEA-COMP:9700"/>
        <dbReference type="Rhea" id="RHEA-COMP:9702"/>
        <dbReference type="ChEBI" id="CHEBI:30616"/>
        <dbReference type="ChEBI" id="CHEBI:33019"/>
        <dbReference type="ChEBI" id="CHEBI:60039"/>
        <dbReference type="ChEBI" id="CHEBI:78442"/>
        <dbReference type="ChEBI" id="CHEBI:78532"/>
        <dbReference type="ChEBI" id="CHEBI:456215"/>
        <dbReference type="EC" id="6.1.1.15"/>
    </reaction>
</comment>
<dbReference type="HAMAP" id="MF_01570">
    <property type="entry name" value="Pro_tRNA_synth_type2"/>
    <property type="match status" value="1"/>
</dbReference>
<dbReference type="InterPro" id="IPR050062">
    <property type="entry name" value="Pro-tRNA_synthetase"/>
</dbReference>
<comment type="subcellular location">
    <subcellularLocation>
        <location evidence="1 10">Cytoplasm</location>
    </subcellularLocation>
</comment>
<dbReference type="InterPro" id="IPR004154">
    <property type="entry name" value="Anticodon-bd"/>
</dbReference>